<dbReference type="GO" id="GO:0004862">
    <property type="term" value="F:cAMP-dependent protein kinase inhibitor activity"/>
    <property type="evidence" value="ECO:0007669"/>
    <property type="project" value="InterPro"/>
</dbReference>
<dbReference type="Proteomes" id="UP000261520">
    <property type="component" value="Unplaced"/>
</dbReference>
<evidence type="ECO:0000256" key="3">
    <source>
        <dbReference type="ARBA" id="ARBA00023013"/>
    </source>
</evidence>
<dbReference type="Ensembl" id="ENSPMGT00000021898.1">
    <property type="protein sequence ID" value="ENSPMGP00000020548.1"/>
    <property type="gene ID" value="ENSPMGG00000016630.1"/>
</dbReference>
<dbReference type="STRING" id="409849.ENSPMGP00000020548"/>
<comment type="function">
    <text evidence="1">Extremely potent competitive inhibitor of cAMP-dependent protein kinase activity, this protein interacts with the catalytic subunit of the enzyme after the cAMP-induced dissociation of its regulatory chains.</text>
</comment>
<name>A0A3B4ATU8_9GOBI</name>
<dbReference type="Pfam" id="PF02827">
    <property type="entry name" value="PKI"/>
    <property type="match status" value="1"/>
</dbReference>
<evidence type="ECO:0000256" key="2">
    <source>
        <dbReference type="ARBA" id="ARBA00006393"/>
    </source>
</evidence>
<dbReference type="AlphaFoldDB" id="A0A3B4ATU8"/>
<reference evidence="4" key="2">
    <citation type="submission" date="2025-09" db="UniProtKB">
        <authorList>
            <consortium name="Ensembl"/>
        </authorList>
    </citation>
    <scope>IDENTIFICATION</scope>
</reference>
<keyword evidence="5" id="KW-1185">Reference proteome</keyword>
<sequence length="95" mass="10129">MTDVEASYEGFLASRRSGRRNAIHGIETASGEGAADLSQSLAQLNINKSGEEDQLDQRHLCFYIVFAVAAPSSSVSPFGLGIKTGSEGKQFSSFQ</sequence>
<reference evidence="4" key="1">
    <citation type="submission" date="2025-08" db="UniProtKB">
        <authorList>
            <consortium name="Ensembl"/>
        </authorList>
    </citation>
    <scope>IDENTIFICATION</scope>
</reference>
<evidence type="ECO:0000313" key="4">
    <source>
        <dbReference type="Ensembl" id="ENSPMGP00000020548.1"/>
    </source>
</evidence>
<evidence type="ECO:0000313" key="5">
    <source>
        <dbReference type="Proteomes" id="UP000261520"/>
    </source>
</evidence>
<organism evidence="4 5">
    <name type="scientific">Periophthalmus magnuspinnatus</name>
    <dbReference type="NCBI Taxonomy" id="409849"/>
    <lineage>
        <taxon>Eukaryota</taxon>
        <taxon>Metazoa</taxon>
        <taxon>Chordata</taxon>
        <taxon>Craniata</taxon>
        <taxon>Vertebrata</taxon>
        <taxon>Euteleostomi</taxon>
        <taxon>Actinopterygii</taxon>
        <taxon>Neopterygii</taxon>
        <taxon>Teleostei</taxon>
        <taxon>Neoteleostei</taxon>
        <taxon>Acanthomorphata</taxon>
        <taxon>Gobiaria</taxon>
        <taxon>Gobiiformes</taxon>
        <taxon>Gobioidei</taxon>
        <taxon>Gobiidae</taxon>
        <taxon>Oxudercinae</taxon>
        <taxon>Periophthalmus</taxon>
    </lineage>
</organism>
<keyword evidence="3" id="KW-0649">Protein kinase inhibitor</keyword>
<proteinExistence type="inferred from homology"/>
<accession>A0A3B4ATU8</accession>
<evidence type="ECO:0008006" key="6">
    <source>
        <dbReference type="Google" id="ProtNLM"/>
    </source>
</evidence>
<protein>
    <recommendedName>
        <fullName evidence="6">cAMP-dependent protein kinase inhibitor alpha</fullName>
    </recommendedName>
</protein>
<dbReference type="InterPro" id="IPR004171">
    <property type="entry name" value="cAMP_dep_PKI"/>
</dbReference>
<dbReference type="PANTHER" id="PTHR15416">
    <property type="entry name" value="CAMP-DEPENDENT PROTEIN KINASE INHIBITOR/PKI"/>
    <property type="match status" value="1"/>
</dbReference>
<evidence type="ECO:0000256" key="1">
    <source>
        <dbReference type="ARBA" id="ARBA00002844"/>
    </source>
</evidence>
<comment type="similarity">
    <text evidence="2">Belongs to the PKI family.</text>
</comment>